<feature type="compositionally biased region" description="Basic and acidic residues" evidence="1">
    <location>
        <begin position="211"/>
        <end position="226"/>
    </location>
</feature>
<reference evidence="2" key="1">
    <citation type="submission" date="2021-01" db="EMBL/GenBank/DDBJ databases">
        <authorList>
            <person name="Corre E."/>
            <person name="Pelletier E."/>
            <person name="Niang G."/>
            <person name="Scheremetjew M."/>
            <person name="Finn R."/>
            <person name="Kale V."/>
            <person name="Holt S."/>
            <person name="Cochrane G."/>
            <person name="Meng A."/>
            <person name="Brown T."/>
            <person name="Cohen L."/>
        </authorList>
    </citation>
    <scope>NUCLEOTIDE SEQUENCE</scope>
    <source>
        <strain evidence="2">CCAP979/52</strain>
    </source>
</reference>
<dbReference type="InterPro" id="IPR029032">
    <property type="entry name" value="AhpD-like"/>
</dbReference>
<feature type="region of interest" description="Disordered" evidence="1">
    <location>
        <begin position="211"/>
        <end position="240"/>
    </location>
</feature>
<accession>A0A7S0MYC4</accession>
<protein>
    <recommendedName>
        <fullName evidence="3">Carboxymuconolactone decarboxylase-like domain-containing protein</fullName>
    </recommendedName>
</protein>
<dbReference type="AlphaFoldDB" id="A0A7S0MYC4"/>
<gene>
    <name evidence="2" type="ORF">CCUR1050_LOCUS27271</name>
</gene>
<feature type="compositionally biased region" description="Basic and acidic residues" evidence="1">
    <location>
        <begin position="110"/>
        <end position="130"/>
    </location>
</feature>
<evidence type="ECO:0000313" key="2">
    <source>
        <dbReference type="EMBL" id="CAD8651673.1"/>
    </source>
</evidence>
<name>A0A7S0MYC4_9CRYP</name>
<proteinExistence type="predicted"/>
<sequence length="240" mass="26247">MQDGARTLEAVYGNVAPKLRANFKNMHPLLELIMVCADPIACIITFFLRCHLAAHALAARHSPNPLTHACSSSSWSCADPSACIIAPFFLTLLDRAPTRLPSTCHSMGEGPRRSCHDIDTPARRSPHARDAPAPQVEHIYGRVLSRPLVGLRMRELCTLSILAGQNVPLQMVSHLRGSMRCGATREETDTVVEQTGLSWGDEALAQARTVRDDTWAKEKRDKEKKAAAAAAATSRRRPPA</sequence>
<evidence type="ECO:0008006" key="3">
    <source>
        <dbReference type="Google" id="ProtNLM"/>
    </source>
</evidence>
<dbReference type="SUPFAM" id="SSF69118">
    <property type="entry name" value="AhpD-like"/>
    <property type="match status" value="1"/>
</dbReference>
<dbReference type="EMBL" id="HBEZ01049578">
    <property type="protein sequence ID" value="CAD8651673.1"/>
    <property type="molecule type" value="Transcribed_RNA"/>
</dbReference>
<organism evidence="2">
    <name type="scientific">Cryptomonas curvata</name>
    <dbReference type="NCBI Taxonomy" id="233186"/>
    <lineage>
        <taxon>Eukaryota</taxon>
        <taxon>Cryptophyceae</taxon>
        <taxon>Cryptomonadales</taxon>
        <taxon>Cryptomonadaceae</taxon>
        <taxon>Cryptomonas</taxon>
    </lineage>
</organism>
<dbReference type="Gene3D" id="1.20.1290.10">
    <property type="entry name" value="AhpD-like"/>
    <property type="match status" value="1"/>
</dbReference>
<evidence type="ECO:0000256" key="1">
    <source>
        <dbReference type="SAM" id="MobiDB-lite"/>
    </source>
</evidence>
<feature type="region of interest" description="Disordered" evidence="1">
    <location>
        <begin position="103"/>
        <end position="133"/>
    </location>
</feature>